<dbReference type="PANTHER" id="PTHR40690:SF1">
    <property type="entry name" value="DUF1611 DOMAIN-CONTAINING PROTEIN"/>
    <property type="match status" value="1"/>
</dbReference>
<evidence type="ECO:0000259" key="1">
    <source>
        <dbReference type="Pfam" id="PF07755"/>
    </source>
</evidence>
<reference evidence="2 3" key="1">
    <citation type="submission" date="2014-04" db="EMBL/GenBank/DDBJ databases">
        <authorList>
            <person name="Bishop-Lilly K.A."/>
            <person name="Broomall S.M."/>
            <person name="Chain P.S."/>
            <person name="Chertkov O."/>
            <person name="Coyne S.R."/>
            <person name="Daligault H.E."/>
            <person name="Davenport K.W."/>
            <person name="Erkkila T."/>
            <person name="Frey K.G."/>
            <person name="Gibbons H.S."/>
            <person name="Gu W."/>
            <person name="Jaissle J."/>
            <person name="Johnson S.L."/>
            <person name="Koroleva G.I."/>
            <person name="Ladner J.T."/>
            <person name="Lo C.-C."/>
            <person name="Minogue T.D."/>
            <person name="Munk C."/>
            <person name="Palacios G.F."/>
            <person name="Redden C.L."/>
            <person name="Rosenzweig C.N."/>
            <person name="Scholz M.B."/>
            <person name="Teshima H."/>
            <person name="Xu Y."/>
        </authorList>
    </citation>
    <scope>NUCLEOTIDE SEQUENCE [LARGE SCALE GENOMIC DNA]</scope>
    <source>
        <strain evidence="2 3">8244</strain>
    </source>
</reference>
<dbReference type="AlphaFoldDB" id="A0A090ZN46"/>
<dbReference type="InterPro" id="IPR035086">
    <property type="entry name" value="DgcN-like_C"/>
</dbReference>
<protein>
    <recommendedName>
        <fullName evidence="1">D-glutamate N-acetyltransferase-like C-terminal domain-containing protein</fullName>
    </recommendedName>
</protein>
<dbReference type="InterPro" id="IPR011669">
    <property type="entry name" value="DgcN-like"/>
</dbReference>
<dbReference type="STRING" id="44252.DJ90_6440"/>
<organism evidence="2 3">
    <name type="scientific">Paenibacillus macerans</name>
    <name type="common">Bacillus macerans</name>
    <dbReference type="NCBI Taxonomy" id="44252"/>
    <lineage>
        <taxon>Bacteria</taxon>
        <taxon>Bacillati</taxon>
        <taxon>Bacillota</taxon>
        <taxon>Bacilli</taxon>
        <taxon>Bacillales</taxon>
        <taxon>Paenibacillaceae</taxon>
        <taxon>Paenibacillus</taxon>
    </lineage>
</organism>
<dbReference type="GeneID" id="77009840"/>
<dbReference type="SUPFAM" id="SSF52540">
    <property type="entry name" value="P-loop containing nucleoside triphosphate hydrolases"/>
    <property type="match status" value="1"/>
</dbReference>
<accession>A0A090ZN46</accession>
<dbReference type="OrthoDB" id="2560658at2"/>
<dbReference type="Proteomes" id="UP000029278">
    <property type="component" value="Unassembled WGS sequence"/>
</dbReference>
<evidence type="ECO:0000313" key="3">
    <source>
        <dbReference type="Proteomes" id="UP000029278"/>
    </source>
</evidence>
<feature type="domain" description="D-glutamate N-acetyltransferase-like C-terminal" evidence="1">
    <location>
        <begin position="173"/>
        <end position="290"/>
    </location>
</feature>
<dbReference type="Pfam" id="PF07755">
    <property type="entry name" value="DUF1611"/>
    <property type="match status" value="1"/>
</dbReference>
<dbReference type="Gene3D" id="3.40.50.720">
    <property type="entry name" value="NAD(P)-binding Rossmann-like Domain"/>
    <property type="match status" value="1"/>
</dbReference>
<dbReference type="PATRIC" id="fig|44252.3.peg.404"/>
<dbReference type="EMBL" id="JMQA01000005">
    <property type="protein sequence ID" value="KFN11680.1"/>
    <property type="molecule type" value="Genomic_DNA"/>
</dbReference>
<comment type="caution">
    <text evidence="2">The sequence shown here is derived from an EMBL/GenBank/DDBJ whole genome shotgun (WGS) entry which is preliminary data.</text>
</comment>
<name>A0A090ZN46_PAEMA</name>
<gene>
    <name evidence="2" type="ORF">DJ90_6440</name>
</gene>
<dbReference type="PANTHER" id="PTHR40690">
    <property type="entry name" value="GLL3100 PROTEIN"/>
    <property type="match status" value="1"/>
</dbReference>
<dbReference type="Gene3D" id="3.40.50.300">
    <property type="entry name" value="P-loop containing nucleotide triphosphate hydrolases"/>
    <property type="match status" value="1"/>
</dbReference>
<keyword evidence="3" id="KW-1185">Reference proteome</keyword>
<dbReference type="InterPro" id="IPR027417">
    <property type="entry name" value="P-loop_NTPase"/>
</dbReference>
<sequence>MKKVALYPFNKITQGLIRFRDLLDFQIVSVIDFVFHSGEDAGQVVEGQACGIPIHRSMEEGLDQADTLILNDPGTSFGGNKGVLEEHNLAVRWRELVRSAAAKGIKVVSVHEIYDADTIDWIHDQRISIEVGDGFSRQLLDELDRKFDTSGTRIENYLKQFKNEALMFAAPKRIKRVGVFATRGCIGKFTAQMNLYREFRKSGIPAAALITEPTGFLFGQPEGDIFKFLAHQSLEKYPYYIDAVAHQAERDGMEWIVMAGQSSILPTTNLVFNSVRFAMLQAFDPQYNLLIVGYEDDAQIEAAIQLLSIYSTPPAALLLPDKMETSYGRYQVFDRELRERRKDGLRSKFAVWTEFIEDAARIKEWLLKLDRARGQWEHAGF</sequence>
<proteinExistence type="predicted"/>
<dbReference type="RefSeq" id="WP_036626547.1">
    <property type="nucleotide sequence ID" value="NZ_BGML01000007.1"/>
</dbReference>
<evidence type="ECO:0000313" key="2">
    <source>
        <dbReference type="EMBL" id="KFN11680.1"/>
    </source>
</evidence>
<dbReference type="HOGENOM" id="CLU_723284_0_0_9"/>